<protein>
    <submittedName>
        <fullName evidence="2">Uncharacterized protein</fullName>
    </submittedName>
</protein>
<feature type="non-terminal residue" evidence="2">
    <location>
        <position position="1"/>
    </location>
</feature>
<evidence type="ECO:0000313" key="2">
    <source>
        <dbReference type="EMBL" id="KAL0567821.1"/>
    </source>
</evidence>
<evidence type="ECO:0000313" key="3">
    <source>
        <dbReference type="Proteomes" id="UP001465976"/>
    </source>
</evidence>
<feature type="region of interest" description="Disordered" evidence="1">
    <location>
        <begin position="1"/>
        <end position="37"/>
    </location>
</feature>
<organism evidence="2 3">
    <name type="scientific">Marasmius crinis-equi</name>
    <dbReference type="NCBI Taxonomy" id="585013"/>
    <lineage>
        <taxon>Eukaryota</taxon>
        <taxon>Fungi</taxon>
        <taxon>Dikarya</taxon>
        <taxon>Basidiomycota</taxon>
        <taxon>Agaricomycotina</taxon>
        <taxon>Agaricomycetes</taxon>
        <taxon>Agaricomycetidae</taxon>
        <taxon>Agaricales</taxon>
        <taxon>Marasmiineae</taxon>
        <taxon>Marasmiaceae</taxon>
        <taxon>Marasmius</taxon>
    </lineage>
</organism>
<accession>A0ABR3EY16</accession>
<comment type="caution">
    <text evidence="2">The sequence shown here is derived from an EMBL/GenBank/DDBJ whole genome shotgun (WGS) entry which is preliminary data.</text>
</comment>
<proteinExistence type="predicted"/>
<dbReference type="EMBL" id="JBAHYK010001485">
    <property type="protein sequence ID" value="KAL0567821.1"/>
    <property type="molecule type" value="Genomic_DNA"/>
</dbReference>
<feature type="region of interest" description="Disordered" evidence="1">
    <location>
        <begin position="62"/>
        <end position="84"/>
    </location>
</feature>
<sequence length="104" mass="10236">MVGSINAPTLGNNTFSNYQNNAKAAARTTPEQGIGGLVRQGASASALPGPITGDVQYFGSPTSGVVSSTSAGPESTTSSTNTASTGYINPALVLAAAVMGIMLT</sequence>
<name>A0ABR3EY16_9AGAR</name>
<dbReference type="Proteomes" id="UP001465976">
    <property type="component" value="Unassembled WGS sequence"/>
</dbReference>
<reference evidence="2 3" key="1">
    <citation type="submission" date="2024-02" db="EMBL/GenBank/DDBJ databases">
        <title>A draft genome for the cacao thread blight pathogen Marasmius crinis-equi.</title>
        <authorList>
            <person name="Cohen S.P."/>
            <person name="Baruah I.K."/>
            <person name="Amoako-Attah I."/>
            <person name="Bukari Y."/>
            <person name="Meinhardt L.W."/>
            <person name="Bailey B.A."/>
        </authorList>
    </citation>
    <scope>NUCLEOTIDE SEQUENCE [LARGE SCALE GENOMIC DNA]</scope>
    <source>
        <strain evidence="2 3">GH-76</strain>
    </source>
</reference>
<keyword evidence="3" id="KW-1185">Reference proteome</keyword>
<feature type="compositionally biased region" description="Polar residues" evidence="1">
    <location>
        <begin position="1"/>
        <end position="22"/>
    </location>
</feature>
<gene>
    <name evidence="2" type="ORF">V5O48_014174</name>
</gene>
<evidence type="ECO:0000256" key="1">
    <source>
        <dbReference type="SAM" id="MobiDB-lite"/>
    </source>
</evidence>